<gene>
    <name evidence="6" type="ORF">FJY75_01130</name>
</gene>
<dbReference type="PROSITE" id="PS50956">
    <property type="entry name" value="HTH_ASNC_2"/>
    <property type="match status" value="1"/>
</dbReference>
<dbReference type="SUPFAM" id="SSF46785">
    <property type="entry name" value="Winged helix' DNA-binding domain"/>
    <property type="match status" value="1"/>
</dbReference>
<dbReference type="Pfam" id="PF01037">
    <property type="entry name" value="AsnC_trans_reg"/>
    <property type="match status" value="1"/>
</dbReference>
<sequence length="177" mass="19365">TDLRILAALQANGRIANIDLARASELAPSTTLERVRRLEERGVVRGYRALLDAPALGYGIQAMVMVNLGRHQALSIEDFEADIRAVAEVRACFHLTGRYDYLVHVVARDIDHLRELVTHRLAGIRGVEKQETFLVLATPKEDEGCPLDLVIENGSPRSPSAPGRGAPRSGAHPTEES</sequence>
<dbReference type="Gene3D" id="3.30.70.920">
    <property type="match status" value="1"/>
</dbReference>
<evidence type="ECO:0000313" key="7">
    <source>
        <dbReference type="Proteomes" id="UP000748308"/>
    </source>
</evidence>
<feature type="domain" description="HTH asnC-type" evidence="5">
    <location>
        <begin position="1"/>
        <end position="59"/>
    </location>
</feature>
<dbReference type="GO" id="GO:0043200">
    <property type="term" value="P:response to amino acid"/>
    <property type="evidence" value="ECO:0007669"/>
    <property type="project" value="TreeGrafter"/>
</dbReference>
<evidence type="ECO:0000256" key="1">
    <source>
        <dbReference type="ARBA" id="ARBA00023015"/>
    </source>
</evidence>
<evidence type="ECO:0000256" key="4">
    <source>
        <dbReference type="SAM" id="MobiDB-lite"/>
    </source>
</evidence>
<evidence type="ECO:0000259" key="5">
    <source>
        <dbReference type="PROSITE" id="PS50956"/>
    </source>
</evidence>
<reference evidence="6" key="1">
    <citation type="submission" date="2019-03" db="EMBL/GenBank/DDBJ databases">
        <title>Lake Tanganyika Metagenome-Assembled Genomes (MAGs).</title>
        <authorList>
            <person name="Tran P."/>
        </authorList>
    </citation>
    <scope>NUCLEOTIDE SEQUENCE</scope>
    <source>
        <strain evidence="6">M_DeepCast_400m_m2_100</strain>
    </source>
</reference>
<accession>A0A937X938</accession>
<dbReference type="InterPro" id="IPR019888">
    <property type="entry name" value="Tscrpt_reg_AsnC-like"/>
</dbReference>
<dbReference type="GO" id="GO:0043565">
    <property type="term" value="F:sequence-specific DNA binding"/>
    <property type="evidence" value="ECO:0007669"/>
    <property type="project" value="InterPro"/>
</dbReference>
<proteinExistence type="predicted"/>
<keyword evidence="1" id="KW-0805">Transcription regulation</keyword>
<evidence type="ECO:0000256" key="2">
    <source>
        <dbReference type="ARBA" id="ARBA00023125"/>
    </source>
</evidence>
<dbReference type="GO" id="GO:0005829">
    <property type="term" value="C:cytosol"/>
    <property type="evidence" value="ECO:0007669"/>
    <property type="project" value="TreeGrafter"/>
</dbReference>
<dbReference type="AlphaFoldDB" id="A0A937X938"/>
<dbReference type="InterPro" id="IPR011008">
    <property type="entry name" value="Dimeric_a/b-barrel"/>
</dbReference>
<dbReference type="InterPro" id="IPR036390">
    <property type="entry name" value="WH_DNA-bd_sf"/>
</dbReference>
<dbReference type="PRINTS" id="PR00033">
    <property type="entry name" value="HTHASNC"/>
</dbReference>
<dbReference type="InterPro" id="IPR000485">
    <property type="entry name" value="AsnC-type_HTH_dom"/>
</dbReference>
<dbReference type="EMBL" id="VGIY01000012">
    <property type="protein sequence ID" value="MBM3316432.1"/>
    <property type="molecule type" value="Genomic_DNA"/>
</dbReference>
<dbReference type="InterPro" id="IPR019887">
    <property type="entry name" value="Tscrpt_reg_AsnC/Lrp_C"/>
</dbReference>
<feature type="non-terminal residue" evidence="6">
    <location>
        <position position="1"/>
    </location>
</feature>
<organism evidence="6 7">
    <name type="scientific">Eiseniibacteriota bacterium</name>
    <dbReference type="NCBI Taxonomy" id="2212470"/>
    <lineage>
        <taxon>Bacteria</taxon>
        <taxon>Candidatus Eiseniibacteriota</taxon>
    </lineage>
</organism>
<dbReference type="InterPro" id="IPR036388">
    <property type="entry name" value="WH-like_DNA-bd_sf"/>
</dbReference>
<dbReference type="PANTHER" id="PTHR30154">
    <property type="entry name" value="LEUCINE-RESPONSIVE REGULATORY PROTEIN"/>
    <property type="match status" value="1"/>
</dbReference>
<dbReference type="Gene3D" id="1.10.10.10">
    <property type="entry name" value="Winged helix-like DNA-binding domain superfamily/Winged helix DNA-binding domain"/>
    <property type="match status" value="1"/>
</dbReference>
<dbReference type="SMART" id="SM00344">
    <property type="entry name" value="HTH_ASNC"/>
    <property type="match status" value="1"/>
</dbReference>
<protein>
    <submittedName>
        <fullName evidence="6">Lrp/AsnC family transcriptional regulator</fullName>
    </submittedName>
</protein>
<evidence type="ECO:0000256" key="3">
    <source>
        <dbReference type="ARBA" id="ARBA00023163"/>
    </source>
</evidence>
<keyword evidence="3" id="KW-0804">Transcription</keyword>
<comment type="caution">
    <text evidence="6">The sequence shown here is derived from an EMBL/GenBank/DDBJ whole genome shotgun (WGS) entry which is preliminary data.</text>
</comment>
<dbReference type="SUPFAM" id="SSF54909">
    <property type="entry name" value="Dimeric alpha+beta barrel"/>
    <property type="match status" value="1"/>
</dbReference>
<name>A0A937X938_UNCEI</name>
<dbReference type="PANTHER" id="PTHR30154:SF34">
    <property type="entry name" value="TRANSCRIPTIONAL REGULATOR AZLB"/>
    <property type="match status" value="1"/>
</dbReference>
<dbReference type="Pfam" id="PF13412">
    <property type="entry name" value="HTH_24"/>
    <property type="match status" value="1"/>
</dbReference>
<dbReference type="Proteomes" id="UP000748308">
    <property type="component" value="Unassembled WGS sequence"/>
</dbReference>
<evidence type="ECO:0000313" key="6">
    <source>
        <dbReference type="EMBL" id="MBM3316432.1"/>
    </source>
</evidence>
<keyword evidence="2" id="KW-0238">DNA-binding</keyword>
<feature type="region of interest" description="Disordered" evidence="4">
    <location>
        <begin position="146"/>
        <end position="177"/>
    </location>
</feature>